<protein>
    <submittedName>
        <fullName evidence="2">Uncharacterized protein</fullName>
    </submittedName>
</protein>
<evidence type="ECO:0000313" key="2">
    <source>
        <dbReference type="EMBL" id="EFH09963.1"/>
    </source>
</evidence>
<dbReference type="EMBL" id="ADVL01000720">
    <property type="protein sequence ID" value="EFH09963.1"/>
    <property type="molecule type" value="Genomic_DNA"/>
</dbReference>
<evidence type="ECO:0000256" key="1">
    <source>
        <dbReference type="SAM" id="MobiDB-lite"/>
    </source>
</evidence>
<dbReference type="Proteomes" id="UP000005324">
    <property type="component" value="Unassembled WGS sequence"/>
</dbReference>
<proteinExistence type="predicted"/>
<dbReference type="AlphaFoldDB" id="D5RRX3"/>
<organism evidence="2 3">
    <name type="scientific">Pseudoroseomonas cervicalis ATCC 49957</name>
    <dbReference type="NCBI Taxonomy" id="525371"/>
    <lineage>
        <taxon>Bacteria</taxon>
        <taxon>Pseudomonadati</taxon>
        <taxon>Pseudomonadota</taxon>
        <taxon>Alphaproteobacteria</taxon>
        <taxon>Acetobacterales</taxon>
        <taxon>Roseomonadaceae</taxon>
        <taxon>Roseomonas</taxon>
    </lineage>
</organism>
<dbReference type="HOGENOM" id="CLU_2540457_0_0_5"/>
<accession>D5RRX3</accession>
<sequence length="83" mass="9583">MRRCRSPRPRPRPPRRRWTARPTDPAAPPRDRRHPVRDGAFFHARAWGRFFVPPLFAAPPRWPSFAGTARGKPCPRICTASCI</sequence>
<keyword evidence="3" id="KW-1185">Reference proteome</keyword>
<name>D5RRX3_9PROT</name>
<feature type="region of interest" description="Disordered" evidence="1">
    <location>
        <begin position="1"/>
        <end position="36"/>
    </location>
</feature>
<comment type="caution">
    <text evidence="2">The sequence shown here is derived from an EMBL/GenBank/DDBJ whole genome shotgun (WGS) entry which is preliminary data.</text>
</comment>
<feature type="compositionally biased region" description="Basic residues" evidence="1">
    <location>
        <begin position="1"/>
        <end position="19"/>
    </location>
</feature>
<gene>
    <name evidence="2" type="ORF">HMPREF0731_3835</name>
</gene>
<evidence type="ECO:0000313" key="3">
    <source>
        <dbReference type="Proteomes" id="UP000005324"/>
    </source>
</evidence>
<reference evidence="2 3" key="1">
    <citation type="submission" date="2010-04" db="EMBL/GenBank/DDBJ databases">
        <authorList>
            <person name="Qin X."/>
            <person name="Bachman B."/>
            <person name="Battles P."/>
            <person name="Bell A."/>
            <person name="Bess C."/>
            <person name="Bickham C."/>
            <person name="Chaboub L."/>
            <person name="Chen D."/>
            <person name="Coyle M."/>
            <person name="Deiros D.R."/>
            <person name="Dinh H."/>
            <person name="Forbes L."/>
            <person name="Fowler G."/>
            <person name="Francisco L."/>
            <person name="Fu Q."/>
            <person name="Gubbala S."/>
            <person name="Hale W."/>
            <person name="Han Y."/>
            <person name="Hemphill L."/>
            <person name="Highlander S.K."/>
            <person name="Hirani K."/>
            <person name="Hogues M."/>
            <person name="Jackson L."/>
            <person name="Jakkamsetti A."/>
            <person name="Javaid M."/>
            <person name="Jiang H."/>
            <person name="Korchina V."/>
            <person name="Kovar C."/>
            <person name="Lara F."/>
            <person name="Lee S."/>
            <person name="Mata R."/>
            <person name="Mathew T."/>
            <person name="Moen C."/>
            <person name="Morales K."/>
            <person name="Munidasa M."/>
            <person name="Nazareth L."/>
            <person name="Ngo R."/>
            <person name="Nguyen L."/>
            <person name="Okwuonu G."/>
            <person name="Ongeri F."/>
            <person name="Patil S."/>
            <person name="Petrosino J."/>
            <person name="Pham C."/>
            <person name="Pham P."/>
            <person name="Pu L.-L."/>
            <person name="Puazo M."/>
            <person name="Raj R."/>
            <person name="Reid J."/>
            <person name="Rouhana J."/>
            <person name="Saada N."/>
            <person name="Shang Y."/>
            <person name="Simmons D."/>
            <person name="Thornton R."/>
            <person name="Warren J."/>
            <person name="Weissenberger G."/>
            <person name="Zhang J."/>
            <person name="Zhang L."/>
            <person name="Zhou C."/>
            <person name="Zhu D."/>
            <person name="Muzny D."/>
            <person name="Worley K."/>
            <person name="Gibbs R."/>
        </authorList>
    </citation>
    <scope>NUCLEOTIDE SEQUENCE [LARGE SCALE GENOMIC DNA]</scope>
    <source>
        <strain evidence="2 3">ATCC 49957</strain>
    </source>
</reference>